<accession>A0A9N8V8P0</accession>
<keyword evidence="1" id="KW-0175">Coiled coil</keyword>
<evidence type="ECO:0000256" key="1">
    <source>
        <dbReference type="SAM" id="Coils"/>
    </source>
</evidence>
<evidence type="ECO:0000256" key="2">
    <source>
        <dbReference type="SAM" id="MobiDB-lite"/>
    </source>
</evidence>
<dbReference type="Gene3D" id="1.10.260.40">
    <property type="entry name" value="lambda repressor-like DNA-binding domains"/>
    <property type="match status" value="1"/>
</dbReference>
<comment type="caution">
    <text evidence="3">The sequence shown here is derived from an EMBL/GenBank/DDBJ whole genome shotgun (WGS) entry which is preliminary data.</text>
</comment>
<feature type="coiled-coil region" evidence="1">
    <location>
        <begin position="846"/>
        <end position="873"/>
    </location>
</feature>
<feature type="region of interest" description="Disordered" evidence="2">
    <location>
        <begin position="491"/>
        <end position="513"/>
    </location>
</feature>
<keyword evidence="4" id="KW-1185">Reference proteome</keyword>
<dbReference type="Gene3D" id="3.40.50.300">
    <property type="entry name" value="P-loop containing nucleotide triphosphate hydrolases"/>
    <property type="match status" value="1"/>
</dbReference>
<dbReference type="SUPFAM" id="SSF52540">
    <property type="entry name" value="P-loop containing nucleoside triphosphate hydrolases"/>
    <property type="match status" value="1"/>
</dbReference>
<dbReference type="Proteomes" id="UP000789508">
    <property type="component" value="Unassembled WGS sequence"/>
</dbReference>
<dbReference type="OrthoDB" id="2446464at2759"/>
<dbReference type="InterPro" id="IPR010982">
    <property type="entry name" value="Lambda_DNA-bd_dom_sf"/>
</dbReference>
<name>A0A9N8V8P0_9GLOM</name>
<sequence>MPKIEKLKKLKTKKKNPNLVAVKSKSKSNTSLTSVKQQELKKLVAAYQQLTEKTEHPKPTNGHLTAKDEQGFHRLYSSNAALQKIHISQITREEELENDNNYLKSDQNLYDRQLKKFVFPPQEELERARKRIARPGYRRINIGLLPNATESDKVKYHLCLSISRYQDENDLSEKELAQRLGISKAKLEYILFRHLDKLTLEELKPHQKPTNLREYNCSITIDKQTFTKLEISPDYQEKNQEFVEGLREKEKGIKLTKSELAQVLITDDLIRELVKQLHGKSEQEVKFEGSYYHYTYHTYEPVFNRNMVRPKKVKVIGKFTNIENLKSNFLKITTPRQKSKESGNSAFENDAGIANISEDINEIKLSANEEIFRNNQQALISKLNDLIIFLDGFNKKLQKQLTAIEKLEPKHQKELLDLESQARAAESAYKENLQKANDETDPTKKAEFIVLANRAARDAEKIKQKIKTNPLMEVSNFSYLDDLKKLAKGNVPKNASADKKGDSSNSNNHKNSDDFLTKYRKEIFMMFASLFPNGDKDERFYFSRAAPYKIFFPPSLQNCYDKGKELETEADPTRGNYENGLGNNALFYGAPGTGKTETMRNLCVKTNKYPLVVIAGSDLTPTEADQKAEILPLHKFAYTITNQISNNSLIFQPNQLKFLKDCLESADKDRDSKNLRKESERESNDDDEEDEKEVEIEIGDYESVQKPTLERSLNNLVTVINAKLDEIIEQLQPSGDDGIEDRIIKLEGEVRVCACIGCVAAIGICIASAGTATPFIAARDKIDQENVEAEKRLMENERYKEISDAAKAQFQSNQNNQNQLITLVGKLNGTLPREKHETDEYLKEQIAIVQNNLKQGEERYNQLLTDLDKARKEILGGFSLMKILGLDKMKTMDKIMLIGGVVLILYLLKG</sequence>
<feature type="compositionally biased region" description="Acidic residues" evidence="2">
    <location>
        <begin position="683"/>
        <end position="693"/>
    </location>
</feature>
<feature type="region of interest" description="Disordered" evidence="2">
    <location>
        <begin position="669"/>
        <end position="693"/>
    </location>
</feature>
<protein>
    <submittedName>
        <fullName evidence="3">3948_t:CDS:1</fullName>
    </submittedName>
</protein>
<dbReference type="GO" id="GO:0003677">
    <property type="term" value="F:DNA binding"/>
    <property type="evidence" value="ECO:0007669"/>
    <property type="project" value="InterPro"/>
</dbReference>
<proteinExistence type="predicted"/>
<gene>
    <name evidence="3" type="ORF">ALEPTO_LOCUS413</name>
</gene>
<reference evidence="3" key="1">
    <citation type="submission" date="2021-06" db="EMBL/GenBank/DDBJ databases">
        <authorList>
            <person name="Kallberg Y."/>
            <person name="Tangrot J."/>
            <person name="Rosling A."/>
        </authorList>
    </citation>
    <scope>NUCLEOTIDE SEQUENCE</scope>
    <source>
        <strain evidence="3">FL130A</strain>
    </source>
</reference>
<feature type="compositionally biased region" description="Basic and acidic residues" evidence="2">
    <location>
        <begin position="669"/>
        <end position="682"/>
    </location>
</feature>
<organism evidence="3 4">
    <name type="scientific">Ambispora leptoticha</name>
    <dbReference type="NCBI Taxonomy" id="144679"/>
    <lineage>
        <taxon>Eukaryota</taxon>
        <taxon>Fungi</taxon>
        <taxon>Fungi incertae sedis</taxon>
        <taxon>Mucoromycota</taxon>
        <taxon>Glomeromycotina</taxon>
        <taxon>Glomeromycetes</taxon>
        <taxon>Archaeosporales</taxon>
        <taxon>Ambisporaceae</taxon>
        <taxon>Ambispora</taxon>
    </lineage>
</organism>
<evidence type="ECO:0000313" key="3">
    <source>
        <dbReference type="EMBL" id="CAG8442308.1"/>
    </source>
</evidence>
<evidence type="ECO:0000313" key="4">
    <source>
        <dbReference type="Proteomes" id="UP000789508"/>
    </source>
</evidence>
<dbReference type="AlphaFoldDB" id="A0A9N8V8P0"/>
<dbReference type="EMBL" id="CAJVPS010000024">
    <property type="protein sequence ID" value="CAG8442308.1"/>
    <property type="molecule type" value="Genomic_DNA"/>
</dbReference>
<dbReference type="InterPro" id="IPR027417">
    <property type="entry name" value="P-loop_NTPase"/>
</dbReference>